<dbReference type="Proteomes" id="UP000803844">
    <property type="component" value="Unassembled WGS sequence"/>
</dbReference>
<gene>
    <name evidence="2" type="ORF">M406DRAFT_333163</name>
</gene>
<reference evidence="2" key="1">
    <citation type="journal article" date="2020" name="Phytopathology">
        <title>Genome sequence of the chestnut blight fungus Cryphonectria parasitica EP155: A fundamental resource for an archetypical invasive plant pathogen.</title>
        <authorList>
            <person name="Crouch J.A."/>
            <person name="Dawe A."/>
            <person name="Aerts A."/>
            <person name="Barry K."/>
            <person name="Churchill A.C.L."/>
            <person name="Grimwood J."/>
            <person name="Hillman B."/>
            <person name="Milgroom M.G."/>
            <person name="Pangilinan J."/>
            <person name="Smith M."/>
            <person name="Salamov A."/>
            <person name="Schmutz J."/>
            <person name="Yadav J."/>
            <person name="Grigoriev I.V."/>
            <person name="Nuss D."/>
        </authorList>
    </citation>
    <scope>NUCLEOTIDE SEQUENCE</scope>
    <source>
        <strain evidence="2">EP155</strain>
    </source>
</reference>
<dbReference type="GeneID" id="63837948"/>
<evidence type="ECO:0000256" key="1">
    <source>
        <dbReference type="SAM" id="MobiDB-lite"/>
    </source>
</evidence>
<name>A0A9P4XXQ6_CRYP1</name>
<feature type="compositionally biased region" description="Basic and acidic residues" evidence="1">
    <location>
        <begin position="147"/>
        <end position="161"/>
    </location>
</feature>
<feature type="compositionally biased region" description="Basic and acidic residues" evidence="1">
    <location>
        <begin position="212"/>
        <end position="224"/>
    </location>
</feature>
<evidence type="ECO:0000313" key="2">
    <source>
        <dbReference type="EMBL" id="KAF3762791.1"/>
    </source>
</evidence>
<organism evidence="2 3">
    <name type="scientific">Cryphonectria parasitica (strain ATCC 38755 / EP155)</name>
    <dbReference type="NCBI Taxonomy" id="660469"/>
    <lineage>
        <taxon>Eukaryota</taxon>
        <taxon>Fungi</taxon>
        <taxon>Dikarya</taxon>
        <taxon>Ascomycota</taxon>
        <taxon>Pezizomycotina</taxon>
        <taxon>Sordariomycetes</taxon>
        <taxon>Sordariomycetidae</taxon>
        <taxon>Diaporthales</taxon>
        <taxon>Cryphonectriaceae</taxon>
        <taxon>Cryphonectria-Endothia species complex</taxon>
        <taxon>Cryphonectria</taxon>
    </lineage>
</organism>
<protein>
    <submittedName>
        <fullName evidence="2">Uncharacterized protein</fullName>
    </submittedName>
</protein>
<feature type="compositionally biased region" description="Basic and acidic residues" evidence="1">
    <location>
        <begin position="179"/>
        <end position="199"/>
    </location>
</feature>
<dbReference type="AlphaFoldDB" id="A0A9P4XXQ6"/>
<feature type="compositionally biased region" description="Acidic residues" evidence="1">
    <location>
        <begin position="249"/>
        <end position="263"/>
    </location>
</feature>
<feature type="compositionally biased region" description="Basic and acidic residues" evidence="1">
    <location>
        <begin position="282"/>
        <end position="293"/>
    </location>
</feature>
<dbReference type="OrthoDB" id="5207434at2759"/>
<dbReference type="EMBL" id="MU032350">
    <property type="protein sequence ID" value="KAF3762791.1"/>
    <property type="molecule type" value="Genomic_DNA"/>
</dbReference>
<proteinExistence type="predicted"/>
<feature type="region of interest" description="Disordered" evidence="1">
    <location>
        <begin position="102"/>
        <end position="161"/>
    </location>
</feature>
<sequence length="293" mass="34098">MPLPPITTIAACGSIMTAVKSGWELSRMIKKKDAEKRLDQYARALLKDLRSVHLDGLMNRRTFDQWYDRFLGALAEKDMMELRKIREHVNLVYRDKARVTRRNTYTNKSSSYTDEKRTTHRRAHSADRRQSSRGPPPAYTVEEWEEKQEAERRRPKKVDTAKAQRDYYYAHALPSPYKGELEYTPKSDEFDGSEKDRGRYGSRHSSRHSSHHREGTGSRPDSFRSRSTSTVERGRTRSRSVHTEQRVLEEEDEDSLADIDSEAETYYGRRRASYYSHGDNGVGRDERAGRGGR</sequence>
<feature type="compositionally biased region" description="Basic residues" evidence="1">
    <location>
        <begin position="200"/>
        <end position="211"/>
    </location>
</feature>
<dbReference type="RefSeq" id="XP_040773770.1">
    <property type="nucleotide sequence ID" value="XM_040920819.1"/>
</dbReference>
<evidence type="ECO:0000313" key="3">
    <source>
        <dbReference type="Proteomes" id="UP000803844"/>
    </source>
</evidence>
<feature type="compositionally biased region" description="Polar residues" evidence="1">
    <location>
        <begin position="102"/>
        <end position="112"/>
    </location>
</feature>
<accession>A0A9P4XXQ6</accession>
<feature type="region of interest" description="Disordered" evidence="1">
    <location>
        <begin position="177"/>
        <end position="293"/>
    </location>
</feature>
<comment type="caution">
    <text evidence="2">The sequence shown here is derived from an EMBL/GenBank/DDBJ whole genome shotgun (WGS) entry which is preliminary data.</text>
</comment>
<keyword evidence="3" id="KW-1185">Reference proteome</keyword>